<evidence type="ECO:0000256" key="6">
    <source>
        <dbReference type="ARBA" id="ARBA00022833"/>
    </source>
</evidence>
<proteinExistence type="inferred from homology"/>
<feature type="domain" description="Peptidase M13 C-terminal" evidence="9">
    <location>
        <begin position="431"/>
        <end position="634"/>
    </location>
</feature>
<protein>
    <recommendedName>
        <fullName evidence="13">Peptidase M13 C-terminal domain-containing protein</fullName>
    </recommendedName>
</protein>
<comment type="similarity">
    <text evidence="2">Belongs to the peptidase M13 family.</text>
</comment>
<dbReference type="GO" id="GO:0046872">
    <property type="term" value="F:metal ion binding"/>
    <property type="evidence" value="ECO:0007669"/>
    <property type="project" value="UniProtKB-KW"/>
</dbReference>
<evidence type="ECO:0000256" key="7">
    <source>
        <dbReference type="ARBA" id="ARBA00023049"/>
    </source>
</evidence>
<dbReference type="GO" id="GO:0016485">
    <property type="term" value="P:protein processing"/>
    <property type="evidence" value="ECO:0007669"/>
    <property type="project" value="TreeGrafter"/>
</dbReference>
<accession>A0A2T7PCH4</accession>
<comment type="caution">
    <text evidence="11">The sequence shown here is derived from an EMBL/GenBank/DDBJ whole genome shotgun (WGS) entry which is preliminary data.</text>
</comment>
<dbReference type="GO" id="GO:0005886">
    <property type="term" value="C:plasma membrane"/>
    <property type="evidence" value="ECO:0007669"/>
    <property type="project" value="TreeGrafter"/>
</dbReference>
<reference evidence="11 12" key="1">
    <citation type="submission" date="2018-04" db="EMBL/GenBank/DDBJ databases">
        <title>The genome of golden apple snail Pomacea canaliculata provides insight into stress tolerance and invasive adaptation.</title>
        <authorList>
            <person name="Liu C."/>
            <person name="Liu B."/>
            <person name="Ren Y."/>
            <person name="Zhang Y."/>
            <person name="Wang H."/>
            <person name="Li S."/>
            <person name="Jiang F."/>
            <person name="Yin L."/>
            <person name="Zhang G."/>
            <person name="Qian W."/>
            <person name="Fan W."/>
        </authorList>
    </citation>
    <scope>NUCLEOTIDE SEQUENCE [LARGE SCALE GENOMIC DNA]</scope>
    <source>
        <strain evidence="11">SZHN2017</strain>
        <tissue evidence="11">Muscle</tissue>
    </source>
</reference>
<keyword evidence="5" id="KW-0378">Hydrolase</keyword>
<keyword evidence="12" id="KW-1185">Reference proteome</keyword>
<dbReference type="PANTHER" id="PTHR11733:SF167">
    <property type="entry name" value="FI17812P1-RELATED"/>
    <property type="match status" value="1"/>
</dbReference>
<organism evidence="11 12">
    <name type="scientific">Pomacea canaliculata</name>
    <name type="common">Golden apple snail</name>
    <dbReference type="NCBI Taxonomy" id="400727"/>
    <lineage>
        <taxon>Eukaryota</taxon>
        <taxon>Metazoa</taxon>
        <taxon>Spiralia</taxon>
        <taxon>Lophotrochozoa</taxon>
        <taxon>Mollusca</taxon>
        <taxon>Gastropoda</taxon>
        <taxon>Caenogastropoda</taxon>
        <taxon>Architaenioglossa</taxon>
        <taxon>Ampullarioidea</taxon>
        <taxon>Ampullariidae</taxon>
        <taxon>Pomacea</taxon>
    </lineage>
</organism>
<evidence type="ECO:0000256" key="4">
    <source>
        <dbReference type="ARBA" id="ARBA00022723"/>
    </source>
</evidence>
<keyword evidence="4" id="KW-0479">Metal-binding</keyword>
<keyword evidence="3" id="KW-0645">Protease</keyword>
<dbReference type="Gene3D" id="1.10.1380.10">
    <property type="entry name" value="Neutral endopeptidase , domain2"/>
    <property type="match status" value="1"/>
</dbReference>
<keyword evidence="7" id="KW-0482">Metalloprotease</keyword>
<keyword evidence="6" id="KW-0862">Zinc</keyword>
<comment type="cofactor">
    <cofactor evidence="1">
        <name>Zn(2+)</name>
        <dbReference type="ChEBI" id="CHEBI:29105"/>
    </cofactor>
</comment>
<evidence type="ECO:0000313" key="11">
    <source>
        <dbReference type="EMBL" id="PVD31116.1"/>
    </source>
</evidence>
<evidence type="ECO:0000256" key="8">
    <source>
        <dbReference type="SAM" id="MobiDB-lite"/>
    </source>
</evidence>
<feature type="compositionally biased region" description="Low complexity" evidence="8">
    <location>
        <begin position="102"/>
        <end position="116"/>
    </location>
</feature>
<gene>
    <name evidence="11" type="ORF">C0Q70_10394</name>
</gene>
<dbReference type="SUPFAM" id="SSF55486">
    <property type="entry name" value="Metalloproteases ('zincins'), catalytic domain"/>
    <property type="match status" value="1"/>
</dbReference>
<dbReference type="Pfam" id="PF01431">
    <property type="entry name" value="Peptidase_M13"/>
    <property type="match status" value="1"/>
</dbReference>
<dbReference type="Gene3D" id="3.40.390.10">
    <property type="entry name" value="Collagenase (Catalytic Domain)"/>
    <property type="match status" value="1"/>
</dbReference>
<evidence type="ECO:0000313" key="12">
    <source>
        <dbReference type="Proteomes" id="UP000245119"/>
    </source>
</evidence>
<dbReference type="PRINTS" id="PR00786">
    <property type="entry name" value="NEPRILYSIN"/>
</dbReference>
<evidence type="ECO:0000256" key="1">
    <source>
        <dbReference type="ARBA" id="ARBA00001947"/>
    </source>
</evidence>
<dbReference type="InterPro" id="IPR042089">
    <property type="entry name" value="Peptidase_M13_dom_2"/>
</dbReference>
<feature type="region of interest" description="Disordered" evidence="8">
    <location>
        <begin position="98"/>
        <end position="133"/>
    </location>
</feature>
<name>A0A2T7PCH4_POMCA</name>
<dbReference type="InterPro" id="IPR024079">
    <property type="entry name" value="MetalloPept_cat_dom_sf"/>
</dbReference>
<evidence type="ECO:0000256" key="5">
    <source>
        <dbReference type="ARBA" id="ARBA00022801"/>
    </source>
</evidence>
<dbReference type="Proteomes" id="UP000245119">
    <property type="component" value="Linkage Group LG5"/>
</dbReference>
<dbReference type="AlphaFoldDB" id="A0A2T7PCH4"/>
<dbReference type="EMBL" id="PZQS01000005">
    <property type="protein sequence ID" value="PVD31116.1"/>
    <property type="molecule type" value="Genomic_DNA"/>
</dbReference>
<dbReference type="InterPro" id="IPR018497">
    <property type="entry name" value="Peptidase_M13_C"/>
</dbReference>
<evidence type="ECO:0008006" key="13">
    <source>
        <dbReference type="Google" id="ProtNLM"/>
    </source>
</evidence>
<feature type="domain" description="Peptidase M13 N-terminal" evidence="10">
    <location>
        <begin position="174"/>
        <end position="336"/>
    </location>
</feature>
<dbReference type="OrthoDB" id="6475849at2759"/>
<dbReference type="CDD" id="cd08662">
    <property type="entry name" value="M13"/>
    <property type="match status" value="1"/>
</dbReference>
<dbReference type="InterPro" id="IPR000718">
    <property type="entry name" value="Peptidase_M13"/>
</dbReference>
<sequence length="635" mass="72709">MADGADSQEANLASLRALAREAYDWSISRDVNASTWFFNTALERIHRLGAWPFFRVTVDVDERNPTSRYILKVWALGCVCRTFQLDIGETVLPHDVYPPSPATSSSASHKPSHSQSDGSINQDDKQFDQSSANQPLDAASFTSATTTTTSSLPAVVAQPPPALRWRLFLDETVHILQAMGFSSSAAYSRAEQLLELERRIAAAAEGRAESYDRRRLFNPVPISKMDRLYGLLPWVQYFMTLGFDVTSDDEVVILHPGYLANITALIVDAINRTEDQSLLRDYMILVLVRSFKPYFDLSLFRLDDSDEDSMQEQWKRCAFYTNRALGFCYRRDFCQRDWTGRECHQRECFFKINFLFFLQVDSIINKISYPSYILNSTFLDTYYKQFAVHESETWFNSLISWRKFDLTRMNSDLKAVPDRKQSWIRPPVTVNAFYSPVRNDVIFPIAMFHLPYYIPDGPSAVNFGAMGSVIGHEITHALDFQGRQYDQEGKLEDWWDPQTAYYFNITTQCMIRQYSDISVDGQQVDGDLTLDENIADNGGLRAARYAYMRWVEDHGEEPLLPSVNLTQYQAFFISYAQMYCSKWSPIGLSLHLLTDPHSPGKARVNGVLANSKTFSWAFQCPVYSAMNAQTKCTVW</sequence>
<evidence type="ECO:0000259" key="9">
    <source>
        <dbReference type="Pfam" id="PF01431"/>
    </source>
</evidence>
<dbReference type="Pfam" id="PF05649">
    <property type="entry name" value="Peptidase_M13_N"/>
    <property type="match status" value="1"/>
</dbReference>
<dbReference type="GO" id="GO:0004222">
    <property type="term" value="F:metalloendopeptidase activity"/>
    <property type="evidence" value="ECO:0007669"/>
    <property type="project" value="InterPro"/>
</dbReference>
<evidence type="ECO:0000259" key="10">
    <source>
        <dbReference type="Pfam" id="PF05649"/>
    </source>
</evidence>
<evidence type="ECO:0000256" key="2">
    <source>
        <dbReference type="ARBA" id="ARBA00007357"/>
    </source>
</evidence>
<dbReference type="PROSITE" id="PS51885">
    <property type="entry name" value="NEPRILYSIN"/>
    <property type="match status" value="1"/>
</dbReference>
<evidence type="ECO:0000256" key="3">
    <source>
        <dbReference type="ARBA" id="ARBA00022670"/>
    </source>
</evidence>
<dbReference type="InterPro" id="IPR008753">
    <property type="entry name" value="Peptidase_M13_N"/>
</dbReference>
<dbReference type="PANTHER" id="PTHR11733">
    <property type="entry name" value="ZINC METALLOPROTEASE FAMILY M13 NEPRILYSIN-RELATED"/>
    <property type="match status" value="1"/>
</dbReference>